<reference evidence="1 2" key="1">
    <citation type="submission" date="2014-10" db="EMBL/GenBank/DDBJ databases">
        <title>Draft genome of the hookworm Ancylostoma caninum.</title>
        <authorList>
            <person name="Mitreva M."/>
        </authorList>
    </citation>
    <scope>NUCLEOTIDE SEQUENCE [LARGE SCALE GENOMIC DNA]</scope>
    <source>
        <strain evidence="1 2">Baltimore</strain>
    </source>
</reference>
<comment type="caution">
    <text evidence="1">The sequence shown here is derived from an EMBL/GenBank/DDBJ whole genome shotgun (WGS) entry which is preliminary data.</text>
</comment>
<name>A0A368FD08_ANCCA</name>
<organism evidence="1 2">
    <name type="scientific">Ancylostoma caninum</name>
    <name type="common">Dog hookworm</name>
    <dbReference type="NCBI Taxonomy" id="29170"/>
    <lineage>
        <taxon>Eukaryota</taxon>
        <taxon>Metazoa</taxon>
        <taxon>Ecdysozoa</taxon>
        <taxon>Nematoda</taxon>
        <taxon>Chromadorea</taxon>
        <taxon>Rhabditida</taxon>
        <taxon>Rhabditina</taxon>
        <taxon>Rhabditomorpha</taxon>
        <taxon>Strongyloidea</taxon>
        <taxon>Ancylostomatidae</taxon>
        <taxon>Ancylostomatinae</taxon>
        <taxon>Ancylostoma</taxon>
    </lineage>
</organism>
<dbReference type="STRING" id="29170.A0A368FD08"/>
<dbReference type="AlphaFoldDB" id="A0A368FD08"/>
<dbReference type="OrthoDB" id="5861629at2759"/>
<protein>
    <submittedName>
        <fullName evidence="1">Uncharacterized protein</fullName>
    </submittedName>
</protein>
<accession>A0A368FD08</accession>
<keyword evidence="2" id="KW-1185">Reference proteome</keyword>
<sequence length="124" mass="14010">MLRDNFVQENTRRTDNLFSSAANIMRKRVVPDIYPLDDVVYLWANSPPFVNPVEVSNDLLSGPITFEEASAGDCLGNFTVGKLLQVKGRFVECLYIMLQLLTVTHQQRNSFSPKSGPSLLEFKK</sequence>
<proteinExistence type="predicted"/>
<dbReference type="Proteomes" id="UP000252519">
    <property type="component" value="Unassembled WGS sequence"/>
</dbReference>
<dbReference type="EMBL" id="JOJR01001688">
    <property type="protein sequence ID" value="RCN30036.1"/>
    <property type="molecule type" value="Genomic_DNA"/>
</dbReference>
<evidence type="ECO:0000313" key="1">
    <source>
        <dbReference type="EMBL" id="RCN30036.1"/>
    </source>
</evidence>
<evidence type="ECO:0000313" key="2">
    <source>
        <dbReference type="Proteomes" id="UP000252519"/>
    </source>
</evidence>
<gene>
    <name evidence="1" type="ORF">ANCCAN_24199</name>
</gene>